<sequence>MRLMFVSHVVKQNETAVVRTVVQCSVKKERIVFSPDVGNELRVKTKNIRLSRDWCLDTDEWKYRVDWVYLKFLRS</sequence>
<protein>
    <submittedName>
        <fullName evidence="1">Agenet-like domain-containing protein</fullName>
    </submittedName>
</protein>
<dbReference type="EMBL" id="BKCJ011333258">
    <property type="protein sequence ID" value="GFD21924.1"/>
    <property type="molecule type" value="Genomic_DNA"/>
</dbReference>
<organism evidence="1">
    <name type="scientific">Tanacetum cinerariifolium</name>
    <name type="common">Dalmatian daisy</name>
    <name type="synonym">Chrysanthemum cinerariifolium</name>
    <dbReference type="NCBI Taxonomy" id="118510"/>
    <lineage>
        <taxon>Eukaryota</taxon>
        <taxon>Viridiplantae</taxon>
        <taxon>Streptophyta</taxon>
        <taxon>Embryophyta</taxon>
        <taxon>Tracheophyta</taxon>
        <taxon>Spermatophyta</taxon>
        <taxon>Magnoliopsida</taxon>
        <taxon>eudicotyledons</taxon>
        <taxon>Gunneridae</taxon>
        <taxon>Pentapetalae</taxon>
        <taxon>asterids</taxon>
        <taxon>campanulids</taxon>
        <taxon>Asterales</taxon>
        <taxon>Asteraceae</taxon>
        <taxon>Asteroideae</taxon>
        <taxon>Anthemideae</taxon>
        <taxon>Anthemidinae</taxon>
        <taxon>Tanacetum</taxon>
    </lineage>
</organism>
<comment type="caution">
    <text evidence="1">The sequence shown here is derived from an EMBL/GenBank/DDBJ whole genome shotgun (WGS) entry which is preliminary data.</text>
</comment>
<gene>
    <name evidence="1" type="ORF">Tci_893893</name>
</gene>
<evidence type="ECO:0000313" key="1">
    <source>
        <dbReference type="EMBL" id="GFD21924.1"/>
    </source>
</evidence>
<accession>A0A699UQ03</accession>
<reference evidence="1" key="1">
    <citation type="journal article" date="2019" name="Sci. Rep.">
        <title>Draft genome of Tanacetum cinerariifolium, the natural source of mosquito coil.</title>
        <authorList>
            <person name="Yamashiro T."/>
            <person name="Shiraishi A."/>
            <person name="Satake H."/>
            <person name="Nakayama K."/>
        </authorList>
    </citation>
    <scope>NUCLEOTIDE SEQUENCE</scope>
</reference>
<proteinExistence type="predicted"/>
<dbReference type="AlphaFoldDB" id="A0A699UQ03"/>
<name>A0A699UQ03_TANCI</name>